<sequence>MTISKVRTVIVDDEPRLRRGIERQVLRAGDQFEIIGSYCDGEECLTNIRKEQKKIDLLITDVKMPEIDGLTLIQQLKKQQNFHSIVISGFDDFQYLQTAIREGANDYLVKPIDREEFRFQLMQISKEIQSQEKIERKQKELAKEAEKSIYLQQVQLLQEMTREEEMDVSLLEWTKQFPGGEYVVLFISADQLKSKRMKSDQKEWSDWIFAIGNIMNEMVDHWNSEKQAAAWKWAEKHNQWWILLQSDNIAYKSKHFANGLLENVKKYTALCCSIALSDPFDQLSLLTIRKKDMQTAIKFRLIKGTNQIITTDERIDISLKESDVKNKAIIRKIDNIVLAIHHTDNIHLKKELTLFLDLLSHLHSPVEIEKVLQLFGIKIWNELSGHTFSLSSKQFQYMFTITERTTSITELKIEVWNWIDQLLERRKLAESQDKQSQIAIAKEWILHNLDKQITIDRIAHHVFMNPTYFCQQFKSETGETVHDYVTKERMKQARKLVMEDTLKIGEIARRVGYSDTKYFSKLFKQYYGETPSKYKVIVTK</sequence>
<keyword evidence="7" id="KW-0804">Transcription</keyword>
<dbReference type="Gene3D" id="3.40.50.2300">
    <property type="match status" value="1"/>
</dbReference>
<dbReference type="RefSeq" id="WP_100359716.1">
    <property type="nucleotide sequence ID" value="NZ_CP045915.1"/>
</dbReference>
<dbReference type="PROSITE" id="PS50110">
    <property type="entry name" value="RESPONSE_REGULATORY"/>
    <property type="match status" value="1"/>
</dbReference>
<dbReference type="GO" id="GO:0043565">
    <property type="term" value="F:sequence-specific DNA binding"/>
    <property type="evidence" value="ECO:0007669"/>
    <property type="project" value="InterPro"/>
</dbReference>
<feature type="domain" description="Response regulatory" evidence="10">
    <location>
        <begin position="7"/>
        <end position="125"/>
    </location>
</feature>
<keyword evidence="2" id="KW-0963">Cytoplasm</keyword>
<keyword evidence="4" id="KW-0902">Two-component regulatory system</keyword>
<dbReference type="PROSITE" id="PS01124">
    <property type="entry name" value="HTH_ARAC_FAMILY_2"/>
    <property type="match status" value="1"/>
</dbReference>
<evidence type="ECO:0000259" key="10">
    <source>
        <dbReference type="PROSITE" id="PS50110"/>
    </source>
</evidence>
<dbReference type="EMBL" id="CP045915">
    <property type="protein sequence ID" value="QGH35527.1"/>
    <property type="molecule type" value="Genomic_DNA"/>
</dbReference>
<dbReference type="KEGG" id="grc:GI584_16370"/>
<evidence type="ECO:0000256" key="8">
    <source>
        <dbReference type="PROSITE-ProRule" id="PRU00169"/>
    </source>
</evidence>
<evidence type="ECO:0000256" key="2">
    <source>
        <dbReference type="ARBA" id="ARBA00022490"/>
    </source>
</evidence>
<dbReference type="Proteomes" id="UP000339690">
    <property type="component" value="Chromosome"/>
</dbReference>
<dbReference type="GO" id="GO:0003700">
    <property type="term" value="F:DNA-binding transcription factor activity"/>
    <property type="evidence" value="ECO:0007669"/>
    <property type="project" value="InterPro"/>
</dbReference>
<dbReference type="AlphaFoldDB" id="A0A5Q2TN77"/>
<evidence type="ECO:0000256" key="4">
    <source>
        <dbReference type="ARBA" id="ARBA00023012"/>
    </source>
</evidence>
<dbReference type="InterPro" id="IPR001789">
    <property type="entry name" value="Sig_transdc_resp-reg_receiver"/>
</dbReference>
<dbReference type="SUPFAM" id="SSF52172">
    <property type="entry name" value="CheY-like"/>
    <property type="match status" value="1"/>
</dbReference>
<dbReference type="SMART" id="SM00342">
    <property type="entry name" value="HTH_ARAC"/>
    <property type="match status" value="1"/>
</dbReference>
<keyword evidence="3 8" id="KW-0597">Phosphoprotein</keyword>
<evidence type="ECO:0000259" key="9">
    <source>
        <dbReference type="PROSITE" id="PS01124"/>
    </source>
</evidence>
<gene>
    <name evidence="11" type="ORF">GI584_16370</name>
</gene>
<dbReference type="GO" id="GO:0000160">
    <property type="term" value="P:phosphorelay signal transduction system"/>
    <property type="evidence" value="ECO:0007669"/>
    <property type="project" value="UniProtKB-KW"/>
</dbReference>
<evidence type="ECO:0000313" key="12">
    <source>
        <dbReference type="Proteomes" id="UP000339690"/>
    </source>
</evidence>
<accession>A0A5Q2TN77</accession>
<evidence type="ECO:0000256" key="7">
    <source>
        <dbReference type="ARBA" id="ARBA00023163"/>
    </source>
</evidence>
<keyword evidence="12" id="KW-1185">Reference proteome</keyword>
<evidence type="ECO:0000256" key="3">
    <source>
        <dbReference type="ARBA" id="ARBA00022553"/>
    </source>
</evidence>
<feature type="domain" description="HTH araC/xylS-type" evidence="9">
    <location>
        <begin position="439"/>
        <end position="537"/>
    </location>
</feature>
<dbReference type="Gene3D" id="1.10.10.60">
    <property type="entry name" value="Homeodomain-like"/>
    <property type="match status" value="2"/>
</dbReference>
<reference evidence="11 12" key="1">
    <citation type="submission" date="2019-11" db="EMBL/GenBank/DDBJ databases">
        <title>Gracilibacillus salitolerans sp. nov., a moderate halophile isolated from a saline soil in northwest China.</title>
        <authorList>
            <person name="Gan L."/>
        </authorList>
    </citation>
    <scope>NUCLEOTIDE SEQUENCE [LARGE SCALE GENOMIC DNA]</scope>
    <source>
        <strain evidence="11 12">SCU50</strain>
    </source>
</reference>
<evidence type="ECO:0000256" key="1">
    <source>
        <dbReference type="ARBA" id="ARBA00004496"/>
    </source>
</evidence>
<dbReference type="PROSITE" id="PS00041">
    <property type="entry name" value="HTH_ARAC_FAMILY_1"/>
    <property type="match status" value="1"/>
</dbReference>
<dbReference type="InterPro" id="IPR051552">
    <property type="entry name" value="HptR"/>
</dbReference>
<evidence type="ECO:0000313" key="11">
    <source>
        <dbReference type="EMBL" id="QGH35527.1"/>
    </source>
</evidence>
<dbReference type="CDD" id="cd17536">
    <property type="entry name" value="REC_YesN-like"/>
    <property type="match status" value="1"/>
</dbReference>
<evidence type="ECO:0000256" key="5">
    <source>
        <dbReference type="ARBA" id="ARBA00023015"/>
    </source>
</evidence>
<dbReference type="InterPro" id="IPR018060">
    <property type="entry name" value="HTH_AraC"/>
</dbReference>
<dbReference type="Pfam" id="PF12833">
    <property type="entry name" value="HTH_18"/>
    <property type="match status" value="1"/>
</dbReference>
<proteinExistence type="predicted"/>
<keyword evidence="5" id="KW-0805">Transcription regulation</keyword>
<evidence type="ECO:0000256" key="6">
    <source>
        <dbReference type="ARBA" id="ARBA00023125"/>
    </source>
</evidence>
<dbReference type="InterPro" id="IPR020449">
    <property type="entry name" value="Tscrpt_reg_AraC-type_HTH"/>
</dbReference>
<dbReference type="Pfam" id="PF00072">
    <property type="entry name" value="Response_reg"/>
    <property type="match status" value="1"/>
</dbReference>
<name>A0A5Q2TN77_9BACI</name>
<organism evidence="11 12">
    <name type="scientific">Gracilibacillus salitolerans</name>
    <dbReference type="NCBI Taxonomy" id="2663022"/>
    <lineage>
        <taxon>Bacteria</taxon>
        <taxon>Bacillati</taxon>
        <taxon>Bacillota</taxon>
        <taxon>Bacilli</taxon>
        <taxon>Bacillales</taxon>
        <taxon>Bacillaceae</taxon>
        <taxon>Gracilibacillus</taxon>
    </lineage>
</organism>
<protein>
    <submittedName>
        <fullName evidence="11">Response regulator</fullName>
    </submittedName>
</protein>
<dbReference type="InterPro" id="IPR018062">
    <property type="entry name" value="HTH_AraC-typ_CS"/>
</dbReference>
<keyword evidence="6" id="KW-0238">DNA-binding</keyword>
<comment type="subcellular location">
    <subcellularLocation>
        <location evidence="1">Cytoplasm</location>
    </subcellularLocation>
</comment>
<dbReference type="PANTHER" id="PTHR42713">
    <property type="entry name" value="HISTIDINE KINASE-RELATED"/>
    <property type="match status" value="1"/>
</dbReference>
<feature type="modified residue" description="4-aspartylphosphate" evidence="8">
    <location>
        <position position="61"/>
    </location>
</feature>
<dbReference type="SUPFAM" id="SSF46689">
    <property type="entry name" value="Homeodomain-like"/>
    <property type="match status" value="2"/>
</dbReference>
<dbReference type="GO" id="GO:0005737">
    <property type="term" value="C:cytoplasm"/>
    <property type="evidence" value="ECO:0007669"/>
    <property type="project" value="UniProtKB-SubCell"/>
</dbReference>
<dbReference type="InterPro" id="IPR011006">
    <property type="entry name" value="CheY-like_superfamily"/>
</dbReference>
<dbReference type="PANTHER" id="PTHR42713:SF3">
    <property type="entry name" value="TRANSCRIPTIONAL REGULATORY PROTEIN HPTR"/>
    <property type="match status" value="1"/>
</dbReference>
<dbReference type="SMART" id="SM00448">
    <property type="entry name" value="REC"/>
    <property type="match status" value="1"/>
</dbReference>
<dbReference type="InterPro" id="IPR009057">
    <property type="entry name" value="Homeodomain-like_sf"/>
</dbReference>
<dbReference type="PRINTS" id="PR00032">
    <property type="entry name" value="HTHARAC"/>
</dbReference>